<accession>A0A5J9VY83</accession>
<evidence type="ECO:0000313" key="1">
    <source>
        <dbReference type="EMBL" id="TVU40556.1"/>
    </source>
</evidence>
<keyword evidence="2" id="KW-1185">Reference proteome</keyword>
<reference evidence="1 2" key="1">
    <citation type="journal article" date="2019" name="Sci. Rep.">
        <title>A high-quality genome of Eragrostis curvula grass provides insights into Poaceae evolution and supports new strategies to enhance forage quality.</title>
        <authorList>
            <person name="Carballo J."/>
            <person name="Santos B.A.C.M."/>
            <person name="Zappacosta D."/>
            <person name="Garbus I."/>
            <person name="Selva J.P."/>
            <person name="Gallo C.A."/>
            <person name="Diaz A."/>
            <person name="Albertini E."/>
            <person name="Caccamo M."/>
            <person name="Echenique V."/>
        </authorList>
    </citation>
    <scope>NUCLEOTIDE SEQUENCE [LARGE SCALE GENOMIC DNA]</scope>
    <source>
        <strain evidence="2">cv. Victoria</strain>
        <tissue evidence="1">Leaf</tissue>
    </source>
</reference>
<dbReference type="AlphaFoldDB" id="A0A5J9VY83"/>
<organism evidence="1 2">
    <name type="scientific">Eragrostis curvula</name>
    <name type="common">weeping love grass</name>
    <dbReference type="NCBI Taxonomy" id="38414"/>
    <lineage>
        <taxon>Eukaryota</taxon>
        <taxon>Viridiplantae</taxon>
        <taxon>Streptophyta</taxon>
        <taxon>Embryophyta</taxon>
        <taxon>Tracheophyta</taxon>
        <taxon>Spermatophyta</taxon>
        <taxon>Magnoliopsida</taxon>
        <taxon>Liliopsida</taxon>
        <taxon>Poales</taxon>
        <taxon>Poaceae</taxon>
        <taxon>PACMAD clade</taxon>
        <taxon>Chloridoideae</taxon>
        <taxon>Eragrostideae</taxon>
        <taxon>Eragrostidinae</taxon>
        <taxon>Eragrostis</taxon>
    </lineage>
</organism>
<evidence type="ECO:0000313" key="2">
    <source>
        <dbReference type="Proteomes" id="UP000324897"/>
    </source>
</evidence>
<dbReference type="Proteomes" id="UP000324897">
    <property type="component" value="Chromosome 4"/>
</dbReference>
<dbReference type="Gramene" id="TVU40556">
    <property type="protein sequence ID" value="TVU40556"/>
    <property type="gene ID" value="EJB05_14023"/>
</dbReference>
<feature type="non-terminal residue" evidence="1">
    <location>
        <position position="105"/>
    </location>
</feature>
<name>A0A5J9VY83_9POAL</name>
<gene>
    <name evidence="1" type="ORF">EJB05_14023</name>
</gene>
<comment type="caution">
    <text evidence="1">The sequence shown here is derived from an EMBL/GenBank/DDBJ whole genome shotgun (WGS) entry which is preliminary data.</text>
</comment>
<feature type="non-terminal residue" evidence="1">
    <location>
        <position position="1"/>
    </location>
</feature>
<sequence length="105" mass="11156">PSAKALASKVSERPVPVLKLLGLDSGDLRQLSLLDERCHFGGIGHCLLDLLECALGETDLFQQLDCLLAADGISLYNLCADAVTLNLGRHSVAIFSDVVSTCESD</sequence>
<proteinExistence type="predicted"/>
<protein>
    <submittedName>
        <fullName evidence="1">Uncharacterized protein</fullName>
    </submittedName>
</protein>
<dbReference type="EMBL" id="RWGY01000007">
    <property type="protein sequence ID" value="TVU40556.1"/>
    <property type="molecule type" value="Genomic_DNA"/>
</dbReference>